<feature type="transmembrane region" description="Helical" evidence="2">
    <location>
        <begin position="303"/>
        <end position="330"/>
    </location>
</feature>
<dbReference type="Pfam" id="PF06541">
    <property type="entry name" value="ABC_trans_CmpB"/>
    <property type="match status" value="2"/>
</dbReference>
<dbReference type="AlphaFoldDB" id="A0A9D2C618"/>
<name>A0A9D2C618_9FIRM</name>
<evidence type="ECO:0000313" key="4">
    <source>
        <dbReference type="Proteomes" id="UP000824007"/>
    </source>
</evidence>
<organism evidence="3 4">
    <name type="scientific">Candidatus Eisenbergiella pullistercoris</name>
    <dbReference type="NCBI Taxonomy" id="2838555"/>
    <lineage>
        <taxon>Bacteria</taxon>
        <taxon>Bacillati</taxon>
        <taxon>Bacillota</taxon>
        <taxon>Clostridia</taxon>
        <taxon>Lachnospirales</taxon>
        <taxon>Lachnospiraceae</taxon>
        <taxon>Eisenbergiella</taxon>
    </lineage>
</organism>
<keyword evidence="2" id="KW-0472">Membrane</keyword>
<feature type="transmembrane region" description="Helical" evidence="2">
    <location>
        <begin position="380"/>
        <end position="400"/>
    </location>
</feature>
<dbReference type="Proteomes" id="UP000824007">
    <property type="component" value="Unassembled WGS sequence"/>
</dbReference>
<feature type="transmembrane region" description="Helical" evidence="2">
    <location>
        <begin position="239"/>
        <end position="265"/>
    </location>
</feature>
<evidence type="ECO:0000313" key="3">
    <source>
        <dbReference type="EMBL" id="HIY59394.1"/>
    </source>
</evidence>
<feature type="region of interest" description="Disordered" evidence="1">
    <location>
        <begin position="440"/>
        <end position="459"/>
    </location>
</feature>
<feature type="transmembrane region" description="Helical" evidence="2">
    <location>
        <begin position="6"/>
        <end position="27"/>
    </location>
</feature>
<dbReference type="InterPro" id="IPR010540">
    <property type="entry name" value="CmpB_TMEM229"/>
</dbReference>
<dbReference type="EMBL" id="DXDD01000021">
    <property type="protein sequence ID" value="HIY59394.1"/>
    <property type="molecule type" value="Genomic_DNA"/>
</dbReference>
<gene>
    <name evidence="3" type="ORF">H9831_01725</name>
</gene>
<feature type="transmembrane region" description="Helical" evidence="2">
    <location>
        <begin position="271"/>
        <end position="291"/>
    </location>
</feature>
<feature type="transmembrane region" description="Helical" evidence="2">
    <location>
        <begin position="342"/>
        <end position="359"/>
    </location>
</feature>
<accession>A0A9D2C618</accession>
<reference evidence="3" key="1">
    <citation type="journal article" date="2021" name="PeerJ">
        <title>Extensive microbial diversity within the chicken gut microbiome revealed by metagenomics and culture.</title>
        <authorList>
            <person name="Gilroy R."/>
            <person name="Ravi A."/>
            <person name="Getino M."/>
            <person name="Pursley I."/>
            <person name="Horton D.L."/>
            <person name="Alikhan N.F."/>
            <person name="Baker D."/>
            <person name="Gharbi K."/>
            <person name="Hall N."/>
            <person name="Watson M."/>
            <person name="Adriaenssens E.M."/>
            <person name="Foster-Nyarko E."/>
            <person name="Jarju S."/>
            <person name="Secka A."/>
            <person name="Antonio M."/>
            <person name="Oren A."/>
            <person name="Chaudhuri R.R."/>
            <person name="La Ragione R."/>
            <person name="Hildebrand F."/>
            <person name="Pallen M.J."/>
        </authorList>
    </citation>
    <scope>NUCLEOTIDE SEQUENCE</scope>
    <source>
        <strain evidence="3">ChiSxjej3B15-24422</strain>
    </source>
</reference>
<feature type="transmembrane region" description="Helical" evidence="2">
    <location>
        <begin position="39"/>
        <end position="60"/>
    </location>
</feature>
<evidence type="ECO:0000256" key="2">
    <source>
        <dbReference type="SAM" id="Phobius"/>
    </source>
</evidence>
<sequence length="459" mass="52281">MHYGFYELILYFFLYSFLGWCAEIAYAAVRHKRFLNRGFLNGPFCPVYGFGMVLILIFFGPELDSFLFLAIGCGVVAVVLEFFTGMLMERLFHCKWWDYSGYKSSLGGYVCLPFSCLWGLGAAACLTFLQPWLIRLFLFLPQWAERTLAIVMTLLCLADFLSVAGTIRRVQRKSRIEEIASGMQKVSNRVGGAIAGSIIKRMTRAFPNLSEKGENSLFAVRVKREKSGVFAEGCGFYKLVWLFFIGAFLGDIAETIFCRITMGYWMSRSSVVYGPFSVVWGIGVVVLTMMLHRYRDKSDRYIFIFGTVVGGAYEYICSVFTEIVFGTVFWDYSKLPFNLGGRINLLYCFFWGVVSVVWIRNLYPPLSRLIEKIPRKPGIVVTWILVVFMAFDMLVSSMALTRYSARYLGEEPRTAAERLLDERFPDERMEKIYPKAIIRAVSGDSAPPKPDSLPQGPTE</sequence>
<protein>
    <submittedName>
        <fullName evidence="3">ABC transporter permease</fullName>
    </submittedName>
</protein>
<keyword evidence="2" id="KW-0812">Transmembrane</keyword>
<proteinExistence type="predicted"/>
<feature type="transmembrane region" description="Helical" evidence="2">
    <location>
        <begin position="149"/>
        <end position="167"/>
    </location>
</feature>
<feature type="transmembrane region" description="Helical" evidence="2">
    <location>
        <begin position="109"/>
        <end position="129"/>
    </location>
</feature>
<keyword evidence="2" id="KW-1133">Transmembrane helix</keyword>
<reference evidence="3" key="2">
    <citation type="submission" date="2021-04" db="EMBL/GenBank/DDBJ databases">
        <authorList>
            <person name="Gilroy R."/>
        </authorList>
    </citation>
    <scope>NUCLEOTIDE SEQUENCE</scope>
    <source>
        <strain evidence="3">ChiSxjej3B15-24422</strain>
    </source>
</reference>
<feature type="transmembrane region" description="Helical" evidence="2">
    <location>
        <begin position="66"/>
        <end position="88"/>
    </location>
</feature>
<comment type="caution">
    <text evidence="3">The sequence shown here is derived from an EMBL/GenBank/DDBJ whole genome shotgun (WGS) entry which is preliminary data.</text>
</comment>
<evidence type="ECO:0000256" key="1">
    <source>
        <dbReference type="SAM" id="MobiDB-lite"/>
    </source>
</evidence>